<dbReference type="AlphaFoldDB" id="A0A1I6MFB5"/>
<keyword evidence="3" id="KW-1185">Reference proteome</keyword>
<evidence type="ECO:0000256" key="1">
    <source>
        <dbReference type="SAM" id="Phobius"/>
    </source>
</evidence>
<keyword evidence="1" id="KW-0472">Membrane</keyword>
<feature type="transmembrane region" description="Helical" evidence="1">
    <location>
        <begin position="20"/>
        <end position="46"/>
    </location>
</feature>
<dbReference type="EMBL" id="FOZL01000001">
    <property type="protein sequence ID" value="SFS14410.1"/>
    <property type="molecule type" value="Genomic_DNA"/>
</dbReference>
<feature type="transmembrane region" description="Helical" evidence="1">
    <location>
        <begin position="53"/>
        <end position="70"/>
    </location>
</feature>
<name>A0A1I6MFB5_9BACT</name>
<proteinExistence type="predicted"/>
<reference evidence="2 3" key="1">
    <citation type="submission" date="2016-10" db="EMBL/GenBank/DDBJ databases">
        <authorList>
            <person name="de Groot N.N."/>
        </authorList>
    </citation>
    <scope>NUCLEOTIDE SEQUENCE [LARGE SCALE GENOMIC DNA]</scope>
    <source>
        <strain evidence="2 3">DSM 21001</strain>
    </source>
</reference>
<dbReference type="Proteomes" id="UP000199024">
    <property type="component" value="Unassembled WGS sequence"/>
</dbReference>
<dbReference type="STRING" id="474950.SAMN05421771_2527"/>
<protein>
    <submittedName>
        <fullName evidence="2">Uncharacterized protein</fullName>
    </submittedName>
</protein>
<dbReference type="RefSeq" id="WP_089839449.1">
    <property type="nucleotide sequence ID" value="NZ_FOZL01000001.1"/>
</dbReference>
<keyword evidence="1" id="KW-0812">Transmembrane</keyword>
<evidence type="ECO:0000313" key="3">
    <source>
        <dbReference type="Proteomes" id="UP000199024"/>
    </source>
</evidence>
<sequence>MSGPLFTPDDLPWTVGIDLPLTILLILVTGGTFIILPGVYLALWLYIVHRRPLALYLYMPLAVLSGLDLIPDRLLPGNLSELIGLLLGLWLAAECSEAS</sequence>
<evidence type="ECO:0000313" key="2">
    <source>
        <dbReference type="EMBL" id="SFS14410.1"/>
    </source>
</evidence>
<gene>
    <name evidence="2" type="ORF">SAMN05421771_2527</name>
</gene>
<keyword evidence="1" id="KW-1133">Transmembrane helix</keyword>
<organism evidence="2 3">
    <name type="scientific">Granulicella pectinivorans</name>
    <dbReference type="NCBI Taxonomy" id="474950"/>
    <lineage>
        <taxon>Bacteria</taxon>
        <taxon>Pseudomonadati</taxon>
        <taxon>Acidobacteriota</taxon>
        <taxon>Terriglobia</taxon>
        <taxon>Terriglobales</taxon>
        <taxon>Acidobacteriaceae</taxon>
        <taxon>Granulicella</taxon>
    </lineage>
</organism>
<accession>A0A1I6MFB5</accession>